<dbReference type="Pfam" id="PF04262">
    <property type="entry name" value="Glu_cys_ligase"/>
    <property type="match status" value="1"/>
</dbReference>
<feature type="domain" description="Glutamate--cysteine ligase" evidence="4">
    <location>
        <begin position="6"/>
        <end position="78"/>
    </location>
</feature>
<evidence type="ECO:0000256" key="3">
    <source>
        <dbReference type="SAM" id="MobiDB-lite"/>
    </source>
</evidence>
<dbReference type="Gene3D" id="3.30.590.20">
    <property type="match status" value="1"/>
</dbReference>
<evidence type="ECO:0000256" key="1">
    <source>
        <dbReference type="RuleBase" id="RU003544"/>
    </source>
</evidence>
<evidence type="ECO:0000313" key="6">
    <source>
        <dbReference type="Proteomes" id="UP000319716"/>
    </source>
</evidence>
<dbReference type="SUPFAM" id="SSF55931">
    <property type="entry name" value="Glutamine synthetase/guanido kinase"/>
    <property type="match status" value="1"/>
</dbReference>
<dbReference type="RefSeq" id="WP_262391985.1">
    <property type="nucleotide sequence ID" value="NZ_BEXB01000002.1"/>
</dbReference>
<proteinExistence type="inferred from homology"/>
<dbReference type="EMBL" id="BEXB01000002">
    <property type="protein sequence ID" value="GAY74741.1"/>
    <property type="molecule type" value="Genomic_DNA"/>
</dbReference>
<comment type="catalytic activity">
    <reaction evidence="2">
        <text>L-cysteine + L-glutamate + ATP = gamma-L-glutamyl-L-cysteine + ADP + phosphate + H(+)</text>
        <dbReference type="Rhea" id="RHEA:13285"/>
        <dbReference type="ChEBI" id="CHEBI:15378"/>
        <dbReference type="ChEBI" id="CHEBI:29985"/>
        <dbReference type="ChEBI" id="CHEBI:30616"/>
        <dbReference type="ChEBI" id="CHEBI:35235"/>
        <dbReference type="ChEBI" id="CHEBI:43474"/>
        <dbReference type="ChEBI" id="CHEBI:58173"/>
        <dbReference type="ChEBI" id="CHEBI:456216"/>
        <dbReference type="EC" id="6.3.2.2"/>
    </reaction>
</comment>
<evidence type="ECO:0000259" key="4">
    <source>
        <dbReference type="Pfam" id="PF04262"/>
    </source>
</evidence>
<dbReference type="AlphaFoldDB" id="A0A4Y1Z768"/>
<comment type="similarity">
    <text evidence="1">Belongs to the glutamate--cysteine ligase type 1 family.</text>
</comment>
<comment type="pathway">
    <text evidence="2">Sulfur metabolism; glutathione biosynthesis; glutathione from L-cysteine and L-glutamate: step 1/2.</text>
</comment>
<dbReference type="UniPathway" id="UPA00142">
    <property type="reaction ID" value="UER00209"/>
</dbReference>
<name>A0A4Y1Z768_9BACL</name>
<gene>
    <name evidence="5" type="ORF">NBRC111894_295</name>
</gene>
<sequence length="173" mass="19755">MVEGPRELYQLVRIKGKGFEDLEQIPEAGRIELRIADLNPFFPAGINPSDLYLMHLYLLWCAQNRISDFTVEQQKEADAWATEAAQTCFSDAFRNRMNQMFAALHRFLHQSRLPQVYDQALTQAQSRWSEPKLSYAARIKAACAESPNSAMQWATSQKEQNLGSSAQRNPYAP</sequence>
<dbReference type="InterPro" id="IPR014746">
    <property type="entry name" value="Gln_synth/guanido_kin_cat_dom"/>
</dbReference>
<dbReference type="GO" id="GO:0004357">
    <property type="term" value="F:glutamate-cysteine ligase activity"/>
    <property type="evidence" value="ECO:0007669"/>
    <property type="project" value="UniProtKB-EC"/>
</dbReference>
<organism evidence="5 6">
    <name type="scientific">Sporolactobacillus inulinus</name>
    <dbReference type="NCBI Taxonomy" id="2078"/>
    <lineage>
        <taxon>Bacteria</taxon>
        <taxon>Bacillati</taxon>
        <taxon>Bacillota</taxon>
        <taxon>Bacilli</taxon>
        <taxon>Bacillales</taxon>
        <taxon>Sporolactobacillaceae</taxon>
        <taxon>Sporolactobacillus</taxon>
    </lineage>
</organism>
<evidence type="ECO:0000256" key="2">
    <source>
        <dbReference type="RuleBase" id="RU004391"/>
    </source>
</evidence>
<reference evidence="5 6" key="1">
    <citation type="submission" date="2017-11" db="EMBL/GenBank/DDBJ databases">
        <title>Draft Genome Sequence of Sporolactobacillus inulinus NBRC 111894 Isolated from Koso, a Japanese Sugar-Vegetable Fermented Beverage.</title>
        <authorList>
            <person name="Chiou T.Y."/>
            <person name="Oshima K."/>
            <person name="Suda W."/>
            <person name="Hattori M."/>
            <person name="Takahashi T."/>
        </authorList>
    </citation>
    <scope>NUCLEOTIDE SEQUENCE [LARGE SCALE GENOMIC DNA]</scope>
    <source>
        <strain evidence="5 6">NBRC111894</strain>
    </source>
</reference>
<dbReference type="Proteomes" id="UP000319716">
    <property type="component" value="Unassembled WGS sequence"/>
</dbReference>
<feature type="region of interest" description="Disordered" evidence="3">
    <location>
        <begin position="150"/>
        <end position="173"/>
    </location>
</feature>
<dbReference type="InterPro" id="IPR007370">
    <property type="entry name" value="Glu_cys_ligase"/>
</dbReference>
<dbReference type="GO" id="GO:0006750">
    <property type="term" value="P:glutathione biosynthetic process"/>
    <property type="evidence" value="ECO:0007669"/>
    <property type="project" value="UniProtKB-UniPathway"/>
</dbReference>
<evidence type="ECO:0000313" key="5">
    <source>
        <dbReference type="EMBL" id="GAY74741.1"/>
    </source>
</evidence>
<accession>A0A4Y1Z768</accession>
<keyword evidence="1 5" id="KW-0436">Ligase</keyword>
<keyword evidence="1" id="KW-0317">Glutathione biosynthesis</keyword>
<protein>
    <recommendedName>
        <fullName evidence="2">Glutamate--cysteine ligase</fullName>
        <ecNumber evidence="2">6.3.2.2</ecNumber>
    </recommendedName>
</protein>
<comment type="caution">
    <text evidence="5">The sequence shown here is derived from an EMBL/GenBank/DDBJ whole genome shotgun (WGS) entry which is preliminary data.</text>
</comment>
<dbReference type="EC" id="6.3.2.2" evidence="2"/>